<dbReference type="EMBL" id="UINC01181213">
    <property type="protein sequence ID" value="SVD90796.1"/>
    <property type="molecule type" value="Genomic_DNA"/>
</dbReference>
<keyword evidence="1" id="KW-1133">Transmembrane helix</keyword>
<sequence>MAEFIFWFIAAITIISASFVVLN</sequence>
<protein>
    <submittedName>
        <fullName evidence="2">Uncharacterized protein</fullName>
    </submittedName>
</protein>
<keyword evidence="1" id="KW-0472">Membrane</keyword>
<proteinExistence type="predicted"/>
<feature type="transmembrane region" description="Helical" evidence="1">
    <location>
        <begin position="6"/>
        <end position="22"/>
    </location>
</feature>
<evidence type="ECO:0000256" key="1">
    <source>
        <dbReference type="SAM" id="Phobius"/>
    </source>
</evidence>
<name>A0A382Z5L2_9ZZZZ</name>
<keyword evidence="1" id="KW-0812">Transmembrane</keyword>
<organism evidence="2">
    <name type="scientific">marine metagenome</name>
    <dbReference type="NCBI Taxonomy" id="408172"/>
    <lineage>
        <taxon>unclassified sequences</taxon>
        <taxon>metagenomes</taxon>
        <taxon>ecological metagenomes</taxon>
    </lineage>
</organism>
<evidence type="ECO:0000313" key="2">
    <source>
        <dbReference type="EMBL" id="SVD90796.1"/>
    </source>
</evidence>
<dbReference type="AlphaFoldDB" id="A0A382Z5L2"/>
<feature type="non-terminal residue" evidence="2">
    <location>
        <position position="23"/>
    </location>
</feature>
<reference evidence="2" key="1">
    <citation type="submission" date="2018-05" db="EMBL/GenBank/DDBJ databases">
        <authorList>
            <person name="Lanie J.A."/>
            <person name="Ng W.-L."/>
            <person name="Kazmierczak K.M."/>
            <person name="Andrzejewski T.M."/>
            <person name="Davidsen T.M."/>
            <person name="Wayne K.J."/>
            <person name="Tettelin H."/>
            <person name="Glass J.I."/>
            <person name="Rusch D."/>
            <person name="Podicherti R."/>
            <person name="Tsui H.-C.T."/>
            <person name="Winkler M.E."/>
        </authorList>
    </citation>
    <scope>NUCLEOTIDE SEQUENCE</scope>
</reference>
<gene>
    <name evidence="2" type="ORF">METZ01_LOCUS443650</name>
</gene>
<accession>A0A382Z5L2</accession>